<dbReference type="AlphaFoldDB" id="A0A2P1PVI9"/>
<dbReference type="FunFam" id="3.40.50.300:FF:000032">
    <property type="entry name" value="Export ABC transporter ATP-binding protein"/>
    <property type="match status" value="1"/>
</dbReference>
<dbReference type="InterPro" id="IPR003593">
    <property type="entry name" value="AAA+_ATPase"/>
</dbReference>
<dbReference type="GO" id="GO:0016887">
    <property type="term" value="F:ATP hydrolysis activity"/>
    <property type="evidence" value="ECO:0007669"/>
    <property type="project" value="InterPro"/>
</dbReference>
<accession>A0A2P1PVI9</accession>
<evidence type="ECO:0000313" key="6">
    <source>
        <dbReference type="EMBL" id="AVP98840.1"/>
    </source>
</evidence>
<dbReference type="KEGG" id="xba:C7S18_17360"/>
<name>A0A2P1PVI9_9GAMM</name>
<keyword evidence="3 6" id="KW-0067">ATP-binding</keyword>
<evidence type="ECO:0000259" key="5">
    <source>
        <dbReference type="PROSITE" id="PS50893"/>
    </source>
</evidence>
<dbReference type="SMART" id="SM00382">
    <property type="entry name" value="AAA"/>
    <property type="match status" value="1"/>
</dbReference>
<dbReference type="GO" id="GO:0005886">
    <property type="term" value="C:plasma membrane"/>
    <property type="evidence" value="ECO:0007669"/>
    <property type="project" value="TreeGrafter"/>
</dbReference>
<dbReference type="PANTHER" id="PTHR24220:SF648">
    <property type="entry name" value="ABC TRANSPORTER ATP-BINDING PROTEIN YTRE"/>
    <property type="match status" value="1"/>
</dbReference>
<evidence type="ECO:0000313" key="7">
    <source>
        <dbReference type="Proteomes" id="UP000241074"/>
    </source>
</evidence>
<dbReference type="GO" id="GO:1902495">
    <property type="term" value="C:transmembrane transporter complex"/>
    <property type="evidence" value="ECO:0007669"/>
    <property type="project" value="UniProtKB-ARBA"/>
</dbReference>
<dbReference type="Pfam" id="PF00005">
    <property type="entry name" value="ABC_tran"/>
    <property type="match status" value="1"/>
</dbReference>
<dbReference type="InterPro" id="IPR017911">
    <property type="entry name" value="MacB-like_ATP-bd"/>
</dbReference>
<dbReference type="EMBL" id="CP027860">
    <property type="protein sequence ID" value="AVP98840.1"/>
    <property type="molecule type" value="Genomic_DNA"/>
</dbReference>
<sequence length="221" mass="24829">MIRLNGVSRYYKNRAGQTPVLRDIQLDVPQGAFVSITGPSGSGKSTLLQVIGLLDHDWQGEYWFDGQALHGMSPKARQGFARDQIGFIFQQYHLLDDLTLAENLELPLNYRNLPSKERRQKVDTMLERFGFAHRRDDYPSQLSGGQQQMLAVARALIAEPKVLLADEPTGALHSEQGRMIMELLKSLNEQGCTIVQVTHHDSFAAYGNPCYRMLDGVLSRA</sequence>
<dbReference type="GO" id="GO:0005524">
    <property type="term" value="F:ATP binding"/>
    <property type="evidence" value="ECO:0007669"/>
    <property type="project" value="UniProtKB-KW"/>
</dbReference>
<dbReference type="SUPFAM" id="SSF52540">
    <property type="entry name" value="P-loop containing nucleoside triphosphate hydrolases"/>
    <property type="match status" value="1"/>
</dbReference>
<organism evidence="6 7">
    <name type="scientific">Ahniella affigens</name>
    <dbReference type="NCBI Taxonomy" id="2021234"/>
    <lineage>
        <taxon>Bacteria</taxon>
        <taxon>Pseudomonadati</taxon>
        <taxon>Pseudomonadota</taxon>
        <taxon>Gammaproteobacteria</taxon>
        <taxon>Lysobacterales</taxon>
        <taxon>Rhodanobacteraceae</taxon>
        <taxon>Ahniella</taxon>
    </lineage>
</organism>
<reference evidence="6 7" key="1">
    <citation type="submission" date="2018-03" db="EMBL/GenBank/DDBJ databases">
        <title>Ahniella affigens gen. nov., sp. nov., a gammaproteobacterium isolated from sandy soil near a stream.</title>
        <authorList>
            <person name="Ko Y."/>
            <person name="Kim J.-H."/>
        </authorList>
    </citation>
    <scope>NUCLEOTIDE SEQUENCE [LARGE SCALE GENOMIC DNA]</scope>
    <source>
        <strain evidence="6 7">D13</strain>
    </source>
</reference>
<dbReference type="OrthoDB" id="9783924at2"/>
<dbReference type="GO" id="GO:0022857">
    <property type="term" value="F:transmembrane transporter activity"/>
    <property type="evidence" value="ECO:0007669"/>
    <property type="project" value="TreeGrafter"/>
</dbReference>
<proteinExistence type="inferred from homology"/>
<gene>
    <name evidence="6" type="ORF">C7S18_17360</name>
</gene>
<dbReference type="RefSeq" id="WP_106892759.1">
    <property type="nucleotide sequence ID" value="NZ_CP027860.1"/>
</dbReference>
<dbReference type="Proteomes" id="UP000241074">
    <property type="component" value="Chromosome"/>
</dbReference>
<evidence type="ECO:0000256" key="1">
    <source>
        <dbReference type="ARBA" id="ARBA00022448"/>
    </source>
</evidence>
<dbReference type="InterPro" id="IPR015854">
    <property type="entry name" value="ABC_transpr_LolD-like"/>
</dbReference>
<dbReference type="Gene3D" id="3.40.50.300">
    <property type="entry name" value="P-loop containing nucleotide triphosphate hydrolases"/>
    <property type="match status" value="1"/>
</dbReference>
<dbReference type="InterPro" id="IPR017871">
    <property type="entry name" value="ABC_transporter-like_CS"/>
</dbReference>
<protein>
    <submittedName>
        <fullName evidence="6">Phosphonate ABC transporter ATP-binding protein</fullName>
    </submittedName>
</protein>
<dbReference type="InterPro" id="IPR027417">
    <property type="entry name" value="P-loop_NTPase"/>
</dbReference>
<keyword evidence="2" id="KW-0547">Nucleotide-binding</keyword>
<dbReference type="PROSITE" id="PS00211">
    <property type="entry name" value="ABC_TRANSPORTER_1"/>
    <property type="match status" value="1"/>
</dbReference>
<keyword evidence="7" id="KW-1185">Reference proteome</keyword>
<evidence type="ECO:0000256" key="2">
    <source>
        <dbReference type="ARBA" id="ARBA00022741"/>
    </source>
</evidence>
<dbReference type="CDD" id="cd03255">
    <property type="entry name" value="ABC_MJ0796_LolCDE_FtsE"/>
    <property type="match status" value="1"/>
</dbReference>
<evidence type="ECO:0000256" key="3">
    <source>
        <dbReference type="ARBA" id="ARBA00022840"/>
    </source>
</evidence>
<comment type="similarity">
    <text evidence="4">Belongs to the ABC transporter superfamily. Macrolide exporter (TC 3.A.1.122) family.</text>
</comment>
<dbReference type="InterPro" id="IPR003439">
    <property type="entry name" value="ABC_transporter-like_ATP-bd"/>
</dbReference>
<evidence type="ECO:0000256" key="4">
    <source>
        <dbReference type="ARBA" id="ARBA00038388"/>
    </source>
</evidence>
<feature type="domain" description="ABC transporter" evidence="5">
    <location>
        <begin position="2"/>
        <end position="221"/>
    </location>
</feature>
<dbReference type="PROSITE" id="PS50893">
    <property type="entry name" value="ABC_TRANSPORTER_2"/>
    <property type="match status" value="1"/>
</dbReference>
<keyword evidence="1" id="KW-0813">Transport</keyword>
<dbReference type="PANTHER" id="PTHR24220">
    <property type="entry name" value="IMPORT ATP-BINDING PROTEIN"/>
    <property type="match status" value="1"/>
</dbReference>
<reference evidence="6 7" key="2">
    <citation type="submission" date="2018-03" db="EMBL/GenBank/DDBJ databases">
        <authorList>
            <person name="Keele B.F."/>
        </authorList>
    </citation>
    <scope>NUCLEOTIDE SEQUENCE [LARGE SCALE GENOMIC DNA]</scope>
    <source>
        <strain evidence="6 7">D13</strain>
    </source>
</reference>